<evidence type="ECO:0000259" key="9">
    <source>
        <dbReference type="PROSITE" id="PS51755"/>
    </source>
</evidence>
<feature type="domain" description="OmpR/PhoB-type" evidence="9">
    <location>
        <begin position="131"/>
        <end position="230"/>
    </location>
</feature>
<feature type="DNA-binding region" description="OmpR/PhoB-type" evidence="7">
    <location>
        <begin position="131"/>
        <end position="230"/>
    </location>
</feature>
<dbReference type="FunFam" id="1.10.10.10:FF:000018">
    <property type="entry name" value="DNA-binding response regulator ResD"/>
    <property type="match status" value="1"/>
</dbReference>
<dbReference type="PROSITE" id="PS50110">
    <property type="entry name" value="RESPONSE_REGULATORY"/>
    <property type="match status" value="1"/>
</dbReference>
<dbReference type="GO" id="GO:0006355">
    <property type="term" value="P:regulation of DNA-templated transcription"/>
    <property type="evidence" value="ECO:0007669"/>
    <property type="project" value="InterPro"/>
</dbReference>
<proteinExistence type="predicted"/>
<keyword evidence="4 7" id="KW-0238">DNA-binding</keyword>
<dbReference type="SMART" id="SM00862">
    <property type="entry name" value="Trans_reg_C"/>
    <property type="match status" value="1"/>
</dbReference>
<protein>
    <submittedName>
        <fullName evidence="10">DNA-binding response regulator</fullName>
    </submittedName>
</protein>
<feature type="domain" description="Response regulatory" evidence="8">
    <location>
        <begin position="3"/>
        <end position="117"/>
    </location>
</feature>
<keyword evidence="2" id="KW-0902">Two-component regulatory system</keyword>
<evidence type="ECO:0000313" key="11">
    <source>
        <dbReference type="Proteomes" id="UP000501727"/>
    </source>
</evidence>
<evidence type="ECO:0000256" key="6">
    <source>
        <dbReference type="PROSITE-ProRule" id="PRU00169"/>
    </source>
</evidence>
<evidence type="ECO:0000256" key="3">
    <source>
        <dbReference type="ARBA" id="ARBA00023015"/>
    </source>
</evidence>
<dbReference type="SMART" id="SM00448">
    <property type="entry name" value="REC"/>
    <property type="match status" value="1"/>
</dbReference>
<dbReference type="KEGG" id="ahat:ADCFC_03770"/>
<dbReference type="GO" id="GO:0000156">
    <property type="term" value="F:phosphorelay response regulator activity"/>
    <property type="evidence" value="ECO:0007669"/>
    <property type="project" value="TreeGrafter"/>
</dbReference>
<dbReference type="Gene3D" id="6.10.250.690">
    <property type="match status" value="1"/>
</dbReference>
<dbReference type="SUPFAM" id="SSF52172">
    <property type="entry name" value="CheY-like"/>
    <property type="match status" value="1"/>
</dbReference>
<dbReference type="GO" id="GO:0005829">
    <property type="term" value="C:cytosol"/>
    <property type="evidence" value="ECO:0007669"/>
    <property type="project" value="TreeGrafter"/>
</dbReference>
<dbReference type="InterPro" id="IPR016032">
    <property type="entry name" value="Sig_transdc_resp-reg_C-effctor"/>
</dbReference>
<evidence type="ECO:0000259" key="8">
    <source>
        <dbReference type="PROSITE" id="PS50110"/>
    </source>
</evidence>
<dbReference type="CDD" id="cd17574">
    <property type="entry name" value="REC_OmpR"/>
    <property type="match status" value="1"/>
</dbReference>
<dbReference type="FunFam" id="3.40.50.2300:FF:000001">
    <property type="entry name" value="DNA-binding response regulator PhoB"/>
    <property type="match status" value="1"/>
</dbReference>
<dbReference type="Proteomes" id="UP000501727">
    <property type="component" value="Chromosome"/>
</dbReference>
<dbReference type="PANTHER" id="PTHR48111">
    <property type="entry name" value="REGULATOR OF RPOS"/>
    <property type="match status" value="1"/>
</dbReference>
<dbReference type="RefSeq" id="WP_173111588.1">
    <property type="nucleotide sequence ID" value="NZ_AP022829.1"/>
</dbReference>
<dbReference type="CDD" id="cd00383">
    <property type="entry name" value="trans_reg_C"/>
    <property type="match status" value="1"/>
</dbReference>
<keyword evidence="1 6" id="KW-0597">Phosphoprotein</keyword>
<keyword evidence="5" id="KW-0804">Transcription</keyword>
<accession>A0A6F8SHJ9</accession>
<sequence>MAKILLVDDEPRIARVVRDMVEGAEWQFAYADNGADALDAVARDAPDLIIMDVMMPKMDGFTACRELRTRGVTVPVIFLSAKGDIVDKGVGFAAGGDDYMVKPFDPRELMMHIEAHLRRAAMRPSSAVPSSGTITVGCLSLDMAQHRATLAGEHVSLTPKEFKILATLAASPGTVLSREQLVEAAWGPEFVGETSSITVFIKKLRAKIEDDPTEPRIIETVWGIGYRLDPEACG</sequence>
<reference evidence="11" key="1">
    <citation type="journal article" date="2020" name="Microbiol. Resour. Announc.">
        <title>Complete Genome Sequence of Adlercreutzia sp. Strain 8CFCBH1, a Potent Producer of Equol, Isolated from Healthy Japanese Feces.</title>
        <authorList>
            <person name="Ogata Y."/>
            <person name="Sakamoto M."/>
            <person name="Ohkuma M."/>
            <person name="Hattori M."/>
            <person name="Suda W."/>
        </authorList>
    </citation>
    <scope>NUCLEOTIDE SEQUENCE [LARGE SCALE GENOMIC DNA]</scope>
    <source>
        <strain evidence="11">8CFCBH1</strain>
    </source>
</reference>
<name>A0A6F8SHJ9_9ACTN</name>
<evidence type="ECO:0000256" key="4">
    <source>
        <dbReference type="ARBA" id="ARBA00023125"/>
    </source>
</evidence>
<evidence type="ECO:0000256" key="1">
    <source>
        <dbReference type="ARBA" id="ARBA00022553"/>
    </source>
</evidence>
<feature type="modified residue" description="4-aspartylphosphate" evidence="6">
    <location>
        <position position="52"/>
    </location>
</feature>
<keyword evidence="3" id="KW-0805">Transcription regulation</keyword>
<dbReference type="InterPro" id="IPR039420">
    <property type="entry name" value="WalR-like"/>
</dbReference>
<dbReference type="GO" id="GO:0000976">
    <property type="term" value="F:transcription cis-regulatory region binding"/>
    <property type="evidence" value="ECO:0007669"/>
    <property type="project" value="TreeGrafter"/>
</dbReference>
<dbReference type="PROSITE" id="PS51755">
    <property type="entry name" value="OMPR_PHOB"/>
    <property type="match status" value="1"/>
</dbReference>
<dbReference type="PANTHER" id="PTHR48111:SF1">
    <property type="entry name" value="TWO-COMPONENT RESPONSE REGULATOR ORR33"/>
    <property type="match status" value="1"/>
</dbReference>
<reference evidence="11" key="2">
    <citation type="submission" date="2020-03" db="EMBL/GenBank/DDBJ databases">
        <title>Complete Genome Sequence of Adlercreutzia sp. strain 8CFCBH1 Producing Equol, Isolated from Healthy Japanese Feces.</title>
        <authorList>
            <person name="Ogata Y."/>
            <person name="Sakamoto M."/>
            <person name="Ohkuma M."/>
            <person name="Hattori M."/>
            <person name="Suda W."/>
        </authorList>
    </citation>
    <scope>NUCLEOTIDE SEQUENCE [LARGE SCALE GENOMIC DNA]</scope>
    <source>
        <strain evidence="11">8CFCBH1</strain>
    </source>
</reference>
<gene>
    <name evidence="10" type="ORF">ADCFC_02570</name>
</gene>
<evidence type="ECO:0000256" key="2">
    <source>
        <dbReference type="ARBA" id="ARBA00023012"/>
    </source>
</evidence>
<dbReference type="GO" id="GO:0032993">
    <property type="term" value="C:protein-DNA complex"/>
    <property type="evidence" value="ECO:0007669"/>
    <property type="project" value="TreeGrafter"/>
</dbReference>
<keyword evidence="11" id="KW-1185">Reference proteome</keyword>
<organism evidence="10 11">
    <name type="scientific">Adlercreutzia hattorii</name>
    <dbReference type="NCBI Taxonomy" id="2707299"/>
    <lineage>
        <taxon>Bacteria</taxon>
        <taxon>Bacillati</taxon>
        <taxon>Actinomycetota</taxon>
        <taxon>Coriobacteriia</taxon>
        <taxon>Eggerthellales</taxon>
        <taxon>Eggerthellaceae</taxon>
        <taxon>Adlercreutzia</taxon>
    </lineage>
</organism>
<dbReference type="Gene3D" id="3.40.50.2300">
    <property type="match status" value="1"/>
</dbReference>
<dbReference type="AlphaFoldDB" id="A0A6F8SHJ9"/>
<dbReference type="InterPro" id="IPR036388">
    <property type="entry name" value="WH-like_DNA-bd_sf"/>
</dbReference>
<dbReference type="Gene3D" id="1.10.10.10">
    <property type="entry name" value="Winged helix-like DNA-binding domain superfamily/Winged helix DNA-binding domain"/>
    <property type="match status" value="1"/>
</dbReference>
<evidence type="ECO:0000313" key="10">
    <source>
        <dbReference type="EMBL" id="BCA87758.1"/>
    </source>
</evidence>
<dbReference type="Pfam" id="PF00486">
    <property type="entry name" value="Trans_reg_C"/>
    <property type="match status" value="1"/>
</dbReference>
<evidence type="ECO:0000256" key="7">
    <source>
        <dbReference type="PROSITE-ProRule" id="PRU01091"/>
    </source>
</evidence>
<dbReference type="Pfam" id="PF00072">
    <property type="entry name" value="Response_reg"/>
    <property type="match status" value="1"/>
</dbReference>
<dbReference type="EMBL" id="AP022829">
    <property type="protein sequence ID" value="BCA87758.1"/>
    <property type="molecule type" value="Genomic_DNA"/>
</dbReference>
<evidence type="ECO:0000256" key="5">
    <source>
        <dbReference type="ARBA" id="ARBA00023163"/>
    </source>
</evidence>
<dbReference type="InterPro" id="IPR001789">
    <property type="entry name" value="Sig_transdc_resp-reg_receiver"/>
</dbReference>
<dbReference type="SUPFAM" id="SSF46894">
    <property type="entry name" value="C-terminal effector domain of the bipartite response regulators"/>
    <property type="match status" value="1"/>
</dbReference>
<dbReference type="InterPro" id="IPR001867">
    <property type="entry name" value="OmpR/PhoB-type_DNA-bd"/>
</dbReference>
<dbReference type="InterPro" id="IPR011006">
    <property type="entry name" value="CheY-like_superfamily"/>
</dbReference>